<dbReference type="AlphaFoldDB" id="A0AAE3GPC4"/>
<accession>A0AAE3GPC4</accession>
<gene>
    <name evidence="1" type="ORF">NJ959_03480</name>
</gene>
<dbReference type="EMBL" id="JAMZMM010000018">
    <property type="protein sequence ID" value="MCP2727536.1"/>
    <property type="molecule type" value="Genomic_DNA"/>
</dbReference>
<keyword evidence="2" id="KW-1185">Reference proteome</keyword>
<evidence type="ECO:0000313" key="1">
    <source>
        <dbReference type="EMBL" id="MCP2727536.1"/>
    </source>
</evidence>
<protein>
    <submittedName>
        <fullName evidence="1">Uncharacterized protein</fullName>
    </submittedName>
</protein>
<proteinExistence type="predicted"/>
<reference evidence="1" key="1">
    <citation type="submission" date="2022-06" db="EMBL/GenBank/DDBJ databases">
        <title>New cyanobacteria of genus Symplocastrum in benthos of Lake Baikal.</title>
        <authorList>
            <person name="Sorokovikova E."/>
            <person name="Tikhonova I."/>
            <person name="Krasnopeev A."/>
            <person name="Evseev P."/>
            <person name="Gladkikh A."/>
            <person name="Belykh O."/>
        </authorList>
    </citation>
    <scope>NUCLEOTIDE SEQUENCE</scope>
    <source>
        <strain evidence="1">BBK-W-15</strain>
    </source>
</reference>
<name>A0AAE3GPC4_9CYAN</name>
<dbReference type="RefSeq" id="WP_254010350.1">
    <property type="nucleotide sequence ID" value="NZ_JAMZMM010000018.1"/>
</dbReference>
<evidence type="ECO:0000313" key="2">
    <source>
        <dbReference type="Proteomes" id="UP001204953"/>
    </source>
</evidence>
<dbReference type="Proteomes" id="UP001204953">
    <property type="component" value="Unassembled WGS sequence"/>
</dbReference>
<organism evidence="1 2">
    <name type="scientific">Limnofasciculus baicalensis BBK-W-15</name>
    <dbReference type="NCBI Taxonomy" id="2699891"/>
    <lineage>
        <taxon>Bacteria</taxon>
        <taxon>Bacillati</taxon>
        <taxon>Cyanobacteriota</taxon>
        <taxon>Cyanophyceae</taxon>
        <taxon>Coleofasciculales</taxon>
        <taxon>Coleofasciculaceae</taxon>
        <taxon>Limnofasciculus</taxon>
        <taxon>Limnofasciculus baicalensis</taxon>
    </lineage>
</organism>
<sequence>MQTPGLISFLQELESNCKTIAIATFLNSDGQPLVIDIKRRGKKVVYGTNRDIKEFFASELLEGAQPQGSLILRSFTPEIDEFTQLPIKELRGYVIKSNGEDLEFEKIPAHTMFACQNTDHKTGEPLPLEQAVKYC</sequence>
<comment type="caution">
    <text evidence="1">The sequence shown here is derived from an EMBL/GenBank/DDBJ whole genome shotgun (WGS) entry which is preliminary data.</text>
</comment>